<evidence type="ECO:0000256" key="3">
    <source>
        <dbReference type="SAM" id="Phobius"/>
    </source>
</evidence>
<dbReference type="GO" id="GO:0005975">
    <property type="term" value="P:carbohydrate metabolic process"/>
    <property type="evidence" value="ECO:0007669"/>
    <property type="project" value="InterPro"/>
</dbReference>
<dbReference type="PRINTS" id="PR00133">
    <property type="entry name" value="GLHYDRLASE3"/>
</dbReference>
<dbReference type="GO" id="GO:0004553">
    <property type="term" value="F:hydrolase activity, hydrolyzing O-glycosyl compounds"/>
    <property type="evidence" value="ECO:0007669"/>
    <property type="project" value="InterPro"/>
</dbReference>
<dbReference type="InterPro" id="IPR026891">
    <property type="entry name" value="Fn3-like"/>
</dbReference>
<dbReference type="PANTHER" id="PTHR42715:SF10">
    <property type="entry name" value="BETA-GLUCOSIDASE"/>
    <property type="match status" value="1"/>
</dbReference>
<evidence type="ECO:0000313" key="5">
    <source>
        <dbReference type="EMBL" id="HIR39481.1"/>
    </source>
</evidence>
<dbReference type="InterPro" id="IPR017853">
    <property type="entry name" value="GH"/>
</dbReference>
<dbReference type="PANTHER" id="PTHR42715">
    <property type="entry name" value="BETA-GLUCOSIDASE"/>
    <property type="match status" value="1"/>
</dbReference>
<reference evidence="5" key="2">
    <citation type="journal article" date="2021" name="PeerJ">
        <title>Extensive microbial diversity within the chicken gut microbiome revealed by metagenomics and culture.</title>
        <authorList>
            <person name="Gilroy R."/>
            <person name="Ravi A."/>
            <person name="Getino M."/>
            <person name="Pursley I."/>
            <person name="Horton D.L."/>
            <person name="Alikhan N.F."/>
            <person name="Baker D."/>
            <person name="Gharbi K."/>
            <person name="Hall N."/>
            <person name="Watson M."/>
            <person name="Adriaenssens E.M."/>
            <person name="Foster-Nyarko E."/>
            <person name="Jarju S."/>
            <person name="Secka A."/>
            <person name="Antonio M."/>
            <person name="Oren A."/>
            <person name="Chaudhuri R.R."/>
            <person name="La Ragione R."/>
            <person name="Hildebrand F."/>
            <person name="Pallen M.J."/>
        </authorList>
    </citation>
    <scope>NUCLEOTIDE SEQUENCE</scope>
    <source>
        <strain evidence="5">ChiW25-3613</strain>
    </source>
</reference>
<dbReference type="InterPro" id="IPR002772">
    <property type="entry name" value="Glyco_hydro_3_C"/>
</dbReference>
<dbReference type="InterPro" id="IPR050288">
    <property type="entry name" value="Cellulose_deg_GH3"/>
</dbReference>
<keyword evidence="3" id="KW-1133">Transmembrane helix</keyword>
<proteinExistence type="inferred from homology"/>
<evidence type="ECO:0000259" key="4">
    <source>
        <dbReference type="SMART" id="SM01217"/>
    </source>
</evidence>
<gene>
    <name evidence="5" type="ORF">IAB90_03770</name>
</gene>
<dbReference type="Pfam" id="PF01915">
    <property type="entry name" value="Glyco_hydro_3_C"/>
    <property type="match status" value="1"/>
</dbReference>
<dbReference type="AlphaFoldDB" id="A0A9D1DB28"/>
<feature type="transmembrane region" description="Helical" evidence="3">
    <location>
        <begin position="1025"/>
        <end position="1050"/>
    </location>
</feature>
<reference evidence="5" key="1">
    <citation type="submission" date="2020-10" db="EMBL/GenBank/DDBJ databases">
        <authorList>
            <person name="Gilroy R."/>
        </authorList>
    </citation>
    <scope>NUCLEOTIDE SEQUENCE</scope>
    <source>
        <strain evidence="5">ChiW25-3613</strain>
    </source>
</reference>
<organism evidence="5 6">
    <name type="scientific">Candidatus Coproplasma stercoripullorum</name>
    <dbReference type="NCBI Taxonomy" id="2840751"/>
    <lineage>
        <taxon>Bacteria</taxon>
        <taxon>Bacillati</taxon>
        <taxon>Bacillota</taxon>
        <taxon>Clostridia</taxon>
        <taxon>Eubacteriales</taxon>
        <taxon>Candidatus Coproplasma</taxon>
    </lineage>
</organism>
<keyword evidence="3" id="KW-0472">Membrane</keyword>
<dbReference type="Pfam" id="PF14310">
    <property type="entry name" value="Fn3-like"/>
    <property type="match status" value="1"/>
</dbReference>
<dbReference type="InterPro" id="IPR036962">
    <property type="entry name" value="Glyco_hydro_3_N_sf"/>
</dbReference>
<sequence length="1076" mass="116737">MKKYKLWKILTIVFAFLTVVMIVANVVCSMYATTINWALNTVSSEVVLGDEPGPIYYESEFALKNSDGSSQIGSDGKEIMDKEALSAAGDAIVKEVAREGIALLKNDGALPLEKGASVSLFGQSVDKPVTSGSGSGATASGGEHTYLSSLTNAGLEVNQASWNFYNSGAGASYSMSIPSMHGDDPFSINECPWSVVQSDSTYSQMINSDTAIVVFSRNGGEGFDLPGGTNPIAPEGERYTADGLSQADGSLTGGNFLELNADERSVLAGLKALKDNHTIENIVVVLNTPNAMELDFLSPEVCGVDYGVDACLWMGPVGQSGLDALGQVLTGYNGDEQFSPSAKIIDTYAYDNLREPAIYNYGESIYSNWDSYSSQSAAQDSQAHLNQKYYTVYREGIYVGYRYHETRYEDYVFGNEDVYDYSQVVAYSFGHGLSYTTFEYSDFTVTDNSDGTLTATVTVTNTGDWAGKEVVELYAQAPYTDYDRENGIEKSSVELVGYDKTALLAPGESEEVTISVDKSQLTSYDSNNAKTYIMDEGDYYLTFGNGAHDALNAIIGERENVEGLTAIEERIVPASDPVNYSGSGRVFHWTEEFDDETYSTSSVTGAEITNQFDFADINKYSGRGDNSVEYVSRSDWMGTFDVTSLETMKATTVQLSMTDQMFEELTNTWYEPAADASDYAMPTMGANNGLTLAMFVGVPLDGTVQLEDENGAVHEYTWDDLFDQMTYTEMSNLVLNGQHQTAAVNSISKPETKDENGPSGFNVTFVGGGGSGTAYPAPCMRAATWNRDLVQRVGELMGEDGLAAGKNGMYGPAANTHRTAYGGRNFEYYSEDPFISSTIGASECIGIQSKGIIVYEKHFALNDAETHREGNGTWANEQAIREIYLEAFRGIMSSDRGNAHATMSGFNRLGTKWCGASTELMNNVLRGEWGFDGFVATDMDNCNNNVLCTGYMYAPTTITGGTDIYDGVGNPAAHNRRNQLNAYRNDPYVMTKLREACEHIVYAVANSAAMNGVSADATIRSVTPWWQATLIAVTVVFGAVALGSVAMWVLNATHVIAFPKPKKDRESAENVSAGKE</sequence>
<dbReference type="InterPro" id="IPR013783">
    <property type="entry name" value="Ig-like_fold"/>
</dbReference>
<dbReference type="Gene3D" id="2.60.40.10">
    <property type="entry name" value="Immunoglobulins"/>
    <property type="match status" value="1"/>
</dbReference>
<protein>
    <submittedName>
        <fullName evidence="5">Glycoside hydrolase family 3 C-terminal domain-containing protein</fullName>
    </submittedName>
</protein>
<dbReference type="InterPro" id="IPR036881">
    <property type="entry name" value="Glyco_hydro_3_C_sf"/>
</dbReference>
<dbReference type="Gene3D" id="3.40.50.1700">
    <property type="entry name" value="Glycoside hydrolase family 3 C-terminal domain"/>
    <property type="match status" value="1"/>
</dbReference>
<dbReference type="EMBL" id="DVHB01000065">
    <property type="protein sequence ID" value="HIR39481.1"/>
    <property type="molecule type" value="Genomic_DNA"/>
</dbReference>
<evidence type="ECO:0000313" key="6">
    <source>
        <dbReference type="Proteomes" id="UP000824179"/>
    </source>
</evidence>
<dbReference type="Gene3D" id="3.20.20.300">
    <property type="entry name" value="Glycoside hydrolase, family 3, N-terminal domain"/>
    <property type="match status" value="1"/>
</dbReference>
<keyword evidence="3" id="KW-0812">Transmembrane</keyword>
<accession>A0A9D1DB28</accession>
<dbReference type="Proteomes" id="UP000824179">
    <property type="component" value="Unassembled WGS sequence"/>
</dbReference>
<evidence type="ECO:0000256" key="2">
    <source>
        <dbReference type="ARBA" id="ARBA00022801"/>
    </source>
</evidence>
<keyword evidence="2 5" id="KW-0378">Hydrolase</keyword>
<dbReference type="Pfam" id="PF00933">
    <property type="entry name" value="Glyco_hydro_3"/>
    <property type="match status" value="1"/>
</dbReference>
<dbReference type="InterPro" id="IPR001764">
    <property type="entry name" value="Glyco_hydro_3_N"/>
</dbReference>
<dbReference type="SMART" id="SM01217">
    <property type="entry name" value="Fn3_like"/>
    <property type="match status" value="1"/>
</dbReference>
<evidence type="ECO:0000256" key="1">
    <source>
        <dbReference type="ARBA" id="ARBA00005336"/>
    </source>
</evidence>
<comment type="similarity">
    <text evidence="1">Belongs to the glycosyl hydrolase 3 family.</text>
</comment>
<comment type="caution">
    <text evidence="5">The sequence shown here is derived from an EMBL/GenBank/DDBJ whole genome shotgun (WGS) entry which is preliminary data.</text>
</comment>
<dbReference type="SUPFAM" id="SSF51445">
    <property type="entry name" value="(Trans)glycosidases"/>
    <property type="match status" value="1"/>
</dbReference>
<name>A0A9D1DB28_9FIRM</name>
<feature type="domain" description="Fibronectin type III-like" evidence="4">
    <location>
        <begin position="469"/>
        <end position="547"/>
    </location>
</feature>
<dbReference type="SUPFAM" id="SSF52279">
    <property type="entry name" value="Beta-D-glucan exohydrolase, C-terminal domain"/>
    <property type="match status" value="1"/>
</dbReference>